<gene>
    <name evidence="15" type="ORF">LY60_01157</name>
</gene>
<feature type="binding site" evidence="12">
    <location>
        <position position="43"/>
    </location>
    <ligand>
        <name>Mg(2+)</name>
        <dbReference type="ChEBI" id="CHEBI:18420"/>
        <label>2</label>
    </ligand>
</feature>
<proteinExistence type="inferred from homology"/>
<reference evidence="15 16" key="1">
    <citation type="submission" date="2019-07" db="EMBL/GenBank/DDBJ databases">
        <title>Genomic Encyclopedia of Type Strains, Phase I: the one thousand microbial genomes (KMG-I) project.</title>
        <authorList>
            <person name="Kyrpides N."/>
        </authorList>
    </citation>
    <scope>NUCLEOTIDE SEQUENCE [LARGE SCALE GENOMIC DNA]</scope>
    <source>
        <strain evidence="15 16">DSM 13558</strain>
    </source>
</reference>
<name>A0A562JEG2_9FIRM</name>
<evidence type="ECO:0000256" key="8">
    <source>
        <dbReference type="ARBA" id="ARBA00023134"/>
    </source>
</evidence>
<feature type="transmembrane region" description="Helical" evidence="13">
    <location>
        <begin position="484"/>
        <end position="505"/>
    </location>
</feature>
<feature type="binding site" evidence="11">
    <location>
        <begin position="138"/>
        <end position="141"/>
    </location>
    <ligand>
        <name>GTP</name>
        <dbReference type="ChEBI" id="CHEBI:37565"/>
        <label>1</label>
    </ligand>
</feature>
<dbReference type="Pfam" id="PF02421">
    <property type="entry name" value="FeoB_N"/>
    <property type="match status" value="1"/>
</dbReference>
<keyword evidence="5 13" id="KW-0812">Transmembrane</keyword>
<dbReference type="InterPro" id="IPR027417">
    <property type="entry name" value="P-loop_NTPase"/>
</dbReference>
<keyword evidence="12" id="KW-0460">Magnesium</keyword>
<keyword evidence="6 11" id="KW-0547">Nucleotide-binding</keyword>
<keyword evidence="13" id="KW-0406">Ion transport</keyword>
<dbReference type="GO" id="GO:0005886">
    <property type="term" value="C:plasma membrane"/>
    <property type="evidence" value="ECO:0007669"/>
    <property type="project" value="UniProtKB-SubCell"/>
</dbReference>
<keyword evidence="13" id="KW-0410">Iron transport</keyword>
<evidence type="ECO:0000256" key="10">
    <source>
        <dbReference type="NCBIfam" id="TIGR00437"/>
    </source>
</evidence>
<dbReference type="SUPFAM" id="SSF52540">
    <property type="entry name" value="P-loop containing nucleoside triphosphate hydrolases"/>
    <property type="match status" value="1"/>
</dbReference>
<evidence type="ECO:0000256" key="5">
    <source>
        <dbReference type="ARBA" id="ARBA00022692"/>
    </source>
</evidence>
<keyword evidence="12" id="KW-0479">Metal-binding</keyword>
<protein>
    <recommendedName>
        <fullName evidence="10 13">Ferrous iron transport protein B</fullName>
    </recommendedName>
</protein>
<evidence type="ECO:0000256" key="2">
    <source>
        <dbReference type="ARBA" id="ARBA00004651"/>
    </source>
</evidence>
<keyword evidence="9 13" id="KW-0472">Membrane</keyword>
<dbReference type="EMBL" id="VLKH01000003">
    <property type="protein sequence ID" value="TWH81413.1"/>
    <property type="molecule type" value="Genomic_DNA"/>
</dbReference>
<dbReference type="CDD" id="cd01879">
    <property type="entry name" value="FeoB"/>
    <property type="match status" value="1"/>
</dbReference>
<dbReference type="Pfam" id="PF07664">
    <property type="entry name" value="FeoB_C"/>
    <property type="match status" value="1"/>
</dbReference>
<dbReference type="InterPro" id="IPR003373">
    <property type="entry name" value="Fe2_transport_prot-B"/>
</dbReference>
<dbReference type="InterPro" id="IPR030389">
    <property type="entry name" value="G_FEOB_dom"/>
</dbReference>
<feature type="binding site" evidence="12">
    <location>
        <position position="47"/>
    </location>
    <ligand>
        <name>Mg(2+)</name>
        <dbReference type="ChEBI" id="CHEBI:18420"/>
        <label>2</label>
    </ligand>
</feature>
<dbReference type="PROSITE" id="PS51711">
    <property type="entry name" value="G_FEOB"/>
    <property type="match status" value="1"/>
</dbReference>
<dbReference type="InterPro" id="IPR011640">
    <property type="entry name" value="Fe2_transport_prot_B_C"/>
</dbReference>
<evidence type="ECO:0000256" key="1">
    <source>
        <dbReference type="ARBA" id="ARBA00003926"/>
    </source>
</evidence>
<evidence type="ECO:0000256" key="13">
    <source>
        <dbReference type="RuleBase" id="RU362098"/>
    </source>
</evidence>
<keyword evidence="3 13" id="KW-0813">Transport</keyword>
<dbReference type="Pfam" id="PF07670">
    <property type="entry name" value="Gate"/>
    <property type="match status" value="2"/>
</dbReference>
<sequence>MGLTAQSSKLSSMTDVFHIEKKDNQYVVALAGNPNTGKSTVFNYLTGLKQHTGNWPGKTVVSARGEFSHNGKDYVMIDLPGSYSLFTSSKDEEVSRDFLSIGSYDAAVVVCDATCLERNLNLVFQVSELAEKVILCINLIDEAKKKNIVIDREGLEKELNIPVVLTSARNGTGMDELKRTIEKEISPGAKKHTAIVTYNDEIEEKVREISVYLDELNISNTRWTALRLLDSSSEIFSLEKKGHLSKFQAEQLKSLFKLQDDKITREKISEENYDYANNLKQKYVTEDTKKINKDKKIDDIITSKYFGMPIMLAMLGLIFWITIQGANIPSKILSDVLFGFQIKLSQWFVIQGIPDFIRGILIDGAYRTLAWVVSVMLPPMAIFFPLFTLLEDLGYLPRVAFNLDHYFKKSCAHGKQSLCMCMGLGCNAAGVVGCRIIDSPRERLIAVLTNNFMPCNGRFPTLIAISSAFFAMTASSFLNGLIPALFVTFMVLVGIWMTLTTSLILSKTLLKGVPSTFTLELPPYRMPQFGRILYTSVVDRTVFVLSRAAVIAVPAGAATWILANVYAGETSLLVHAANFLDQFAVMFGLDGIILMAFIVGIPANEIVLPVMLMAYLSTGTLTEYESVGFLRNILVQNGWTPLTALNVMLFSLLHWPCSTTLWTIKKETGSIRWTAASLLIPTAAAFAVCFVTASIYRLLF</sequence>
<evidence type="ECO:0000256" key="4">
    <source>
        <dbReference type="ARBA" id="ARBA00022475"/>
    </source>
</evidence>
<dbReference type="GO" id="GO:0046872">
    <property type="term" value="F:metal ion binding"/>
    <property type="evidence" value="ECO:0007669"/>
    <property type="project" value="UniProtKB-KW"/>
</dbReference>
<dbReference type="InterPro" id="IPR041069">
    <property type="entry name" value="FeoB_Cyto"/>
</dbReference>
<evidence type="ECO:0000256" key="9">
    <source>
        <dbReference type="ARBA" id="ARBA00023136"/>
    </source>
</evidence>
<feature type="transmembrane region" description="Helical" evidence="13">
    <location>
        <begin position="541"/>
        <end position="563"/>
    </location>
</feature>
<evidence type="ECO:0000256" key="11">
    <source>
        <dbReference type="PIRSR" id="PIRSR603373-1"/>
    </source>
</evidence>
<keyword evidence="13" id="KW-0408">Iron</keyword>
<comment type="function">
    <text evidence="1 13">Probable transporter of a GTP-driven Fe(2+) uptake system.</text>
</comment>
<feature type="transmembrane region" description="Helical" evidence="13">
    <location>
        <begin position="676"/>
        <end position="699"/>
    </location>
</feature>
<comment type="caution">
    <text evidence="15">The sequence shown here is derived from an EMBL/GenBank/DDBJ whole genome shotgun (WGS) entry which is preliminary data.</text>
</comment>
<dbReference type="PANTHER" id="PTHR43185:SF2">
    <property type="entry name" value="FERROUS IRON TRANSPORT PROTEIN B"/>
    <property type="match status" value="1"/>
</dbReference>
<dbReference type="OrthoDB" id="9809127at2"/>
<organism evidence="15 16">
    <name type="scientific">Sedimentibacter saalensis</name>
    <dbReference type="NCBI Taxonomy" id="130788"/>
    <lineage>
        <taxon>Bacteria</taxon>
        <taxon>Bacillati</taxon>
        <taxon>Bacillota</taxon>
        <taxon>Tissierellia</taxon>
        <taxon>Sedimentibacter</taxon>
    </lineage>
</organism>
<comment type="caution">
    <text evidence="13">Lacks conserved residue(s) required for the propagation of feature annotation.</text>
</comment>
<keyword evidence="16" id="KW-1185">Reference proteome</keyword>
<evidence type="ECO:0000313" key="16">
    <source>
        <dbReference type="Proteomes" id="UP000315343"/>
    </source>
</evidence>
<feature type="binding site" evidence="12">
    <location>
        <position position="46"/>
    </location>
    <ligand>
        <name>Mg(2+)</name>
        <dbReference type="ChEBI" id="CHEBI:18420"/>
        <label>2</label>
    </ligand>
</feature>
<feature type="binding site" evidence="11">
    <location>
        <begin position="78"/>
        <end position="81"/>
    </location>
    <ligand>
        <name>GTP</name>
        <dbReference type="ChEBI" id="CHEBI:37565"/>
        <label>1</label>
    </ligand>
</feature>
<keyword evidence="7 13" id="KW-1133">Transmembrane helix</keyword>
<evidence type="ECO:0000256" key="3">
    <source>
        <dbReference type="ARBA" id="ARBA00022448"/>
    </source>
</evidence>
<dbReference type="Proteomes" id="UP000315343">
    <property type="component" value="Unassembled WGS sequence"/>
</dbReference>
<feature type="transmembrane region" description="Helical" evidence="13">
    <location>
        <begin position="369"/>
        <end position="390"/>
    </location>
</feature>
<dbReference type="InterPro" id="IPR050860">
    <property type="entry name" value="FeoB_GTPase"/>
</dbReference>
<evidence type="ECO:0000256" key="12">
    <source>
        <dbReference type="PIRSR" id="PIRSR603373-2"/>
    </source>
</evidence>
<feature type="domain" description="FeoB-type G" evidence="14">
    <location>
        <begin position="25"/>
        <end position="187"/>
    </location>
</feature>
<dbReference type="Gene3D" id="3.40.50.300">
    <property type="entry name" value="P-loop containing nucleotide triphosphate hydrolases"/>
    <property type="match status" value="1"/>
</dbReference>
<evidence type="ECO:0000256" key="6">
    <source>
        <dbReference type="ARBA" id="ARBA00022741"/>
    </source>
</evidence>
<evidence type="ECO:0000256" key="7">
    <source>
        <dbReference type="ARBA" id="ARBA00022989"/>
    </source>
</evidence>
<dbReference type="GO" id="GO:0005525">
    <property type="term" value="F:GTP binding"/>
    <property type="evidence" value="ECO:0007669"/>
    <property type="project" value="UniProtKB-KW"/>
</dbReference>
<accession>A0A562JEG2</accession>
<keyword evidence="4" id="KW-1003">Cell membrane</keyword>
<dbReference type="InterPro" id="IPR011642">
    <property type="entry name" value="Gate_dom"/>
</dbReference>
<feature type="transmembrane region" description="Helical" evidence="13">
    <location>
        <begin position="644"/>
        <end position="664"/>
    </location>
</feature>
<dbReference type="PANTHER" id="PTHR43185">
    <property type="entry name" value="FERROUS IRON TRANSPORT PROTEIN B"/>
    <property type="match status" value="1"/>
</dbReference>
<dbReference type="Pfam" id="PF17910">
    <property type="entry name" value="FeoB_Cyto"/>
    <property type="match status" value="1"/>
</dbReference>
<evidence type="ECO:0000313" key="15">
    <source>
        <dbReference type="EMBL" id="TWH81413.1"/>
    </source>
</evidence>
<dbReference type="AlphaFoldDB" id="A0A562JEG2"/>
<evidence type="ECO:0000259" key="14">
    <source>
        <dbReference type="PROSITE" id="PS51711"/>
    </source>
</evidence>
<feature type="binding site" evidence="11">
    <location>
        <begin position="32"/>
        <end position="39"/>
    </location>
    <ligand>
        <name>GTP</name>
        <dbReference type="ChEBI" id="CHEBI:37565"/>
        <label>1</label>
    </ligand>
</feature>
<dbReference type="NCBIfam" id="TIGR00437">
    <property type="entry name" value="feoB"/>
    <property type="match status" value="1"/>
</dbReference>
<dbReference type="RefSeq" id="WP_145081144.1">
    <property type="nucleotide sequence ID" value="NZ_VLKH01000003.1"/>
</dbReference>
<dbReference type="GO" id="GO:0015093">
    <property type="term" value="F:ferrous iron transmembrane transporter activity"/>
    <property type="evidence" value="ECO:0007669"/>
    <property type="project" value="UniProtKB-UniRule"/>
</dbReference>
<comment type="similarity">
    <text evidence="13">Belongs to the TRAFAC class TrmE-Era-EngA-EngB-Septin-like GTPase superfamily. FeoB GTPase (TC 9.A.8) family.</text>
</comment>
<comment type="subcellular location">
    <subcellularLocation>
        <location evidence="2 13">Cell membrane</location>
        <topology evidence="2 13">Multi-pass membrane protein</topology>
    </subcellularLocation>
</comment>
<keyword evidence="8 11" id="KW-0342">GTP-binding</keyword>
<feature type="transmembrane region" description="Helical" evidence="13">
    <location>
        <begin position="305"/>
        <end position="323"/>
    </location>
</feature>